<feature type="compositionally biased region" description="Acidic residues" evidence="2">
    <location>
        <begin position="221"/>
        <end position="230"/>
    </location>
</feature>
<name>A0A8C8IVT9_ONCTS</name>
<reference evidence="4" key="1">
    <citation type="submission" date="2025-08" db="UniProtKB">
        <authorList>
            <consortium name="Ensembl"/>
        </authorList>
    </citation>
    <scope>IDENTIFICATION</scope>
</reference>
<protein>
    <recommendedName>
        <fullName evidence="3">Fas-binding factor 1 C-terminal domain-containing protein</fullName>
    </recommendedName>
</protein>
<evidence type="ECO:0000256" key="2">
    <source>
        <dbReference type="SAM" id="MobiDB-lite"/>
    </source>
</evidence>
<feature type="coiled-coil region" evidence="1">
    <location>
        <begin position="696"/>
        <end position="742"/>
    </location>
</feature>
<dbReference type="Ensembl" id="ENSOTST00005088820.2">
    <property type="protein sequence ID" value="ENSOTSP00005081998.2"/>
    <property type="gene ID" value="ENSOTSG00005038550.2"/>
</dbReference>
<dbReference type="InterPro" id="IPR033561">
    <property type="entry name" value="FBF1"/>
</dbReference>
<dbReference type="Pfam" id="PF21007">
    <property type="entry name" value="FBF1"/>
    <property type="match status" value="1"/>
</dbReference>
<organism evidence="4 5">
    <name type="scientific">Oncorhynchus tshawytscha</name>
    <name type="common">Chinook salmon</name>
    <name type="synonym">Salmo tshawytscha</name>
    <dbReference type="NCBI Taxonomy" id="74940"/>
    <lineage>
        <taxon>Eukaryota</taxon>
        <taxon>Metazoa</taxon>
        <taxon>Chordata</taxon>
        <taxon>Craniata</taxon>
        <taxon>Vertebrata</taxon>
        <taxon>Euteleostomi</taxon>
        <taxon>Actinopterygii</taxon>
        <taxon>Neopterygii</taxon>
        <taxon>Teleostei</taxon>
        <taxon>Protacanthopterygii</taxon>
        <taxon>Salmoniformes</taxon>
        <taxon>Salmonidae</taxon>
        <taxon>Salmoninae</taxon>
        <taxon>Oncorhynchus</taxon>
    </lineage>
</organism>
<dbReference type="GO" id="GO:0036064">
    <property type="term" value="C:ciliary basal body"/>
    <property type="evidence" value="ECO:0007669"/>
    <property type="project" value="TreeGrafter"/>
</dbReference>
<dbReference type="PANTHER" id="PTHR33689">
    <property type="entry name" value="FAS-BINDING FACTOR 1"/>
    <property type="match status" value="1"/>
</dbReference>
<proteinExistence type="predicted"/>
<evidence type="ECO:0000313" key="5">
    <source>
        <dbReference type="Proteomes" id="UP000694402"/>
    </source>
</evidence>
<dbReference type="GO" id="GO:0097539">
    <property type="term" value="C:ciliary transition fiber"/>
    <property type="evidence" value="ECO:0007669"/>
    <property type="project" value="InterPro"/>
</dbReference>
<feature type="region of interest" description="Disordered" evidence="2">
    <location>
        <begin position="1"/>
        <end position="20"/>
    </location>
</feature>
<feature type="compositionally biased region" description="Basic and acidic residues" evidence="2">
    <location>
        <begin position="908"/>
        <end position="927"/>
    </location>
</feature>
<dbReference type="InterPro" id="IPR049390">
    <property type="entry name" value="FBF1_C"/>
</dbReference>
<dbReference type="Proteomes" id="UP000694402">
    <property type="component" value="Unassembled WGS sequence"/>
</dbReference>
<feature type="region of interest" description="Disordered" evidence="2">
    <location>
        <begin position="167"/>
        <end position="551"/>
    </location>
</feature>
<dbReference type="AlphaFoldDB" id="A0A8C8IVT9"/>
<feature type="compositionally biased region" description="Basic and acidic residues" evidence="2">
    <location>
        <begin position="238"/>
        <end position="248"/>
    </location>
</feature>
<keyword evidence="1" id="KW-0175">Coiled coil</keyword>
<dbReference type="GO" id="GO:0005814">
    <property type="term" value="C:centriole"/>
    <property type="evidence" value="ECO:0007669"/>
    <property type="project" value="TreeGrafter"/>
</dbReference>
<sequence length="1150" mass="130065">MAKQKKGQKSSIDDMLGDLLGDDDFPVKAKALAREAGRLGPPLPSHSGKRSLLGDDDFFSKLAEEAENDEGSDVSEADPTALLESMKDIDDMDADLFGSKKKPSSAPAQSKGSGIGGPTKNPPKSGNKLKGGISDEPDIEEKKPSSAPASTARGYKRFSFTNFDDPLADLLDDLPIEDKNEPKITKKAPPEKSVLPPDSPIIKKKETASPTPVPKKRDELTFDDDEDDLMDALGFGESPKESPKKKETVLIPKNESSSELPQRARTRLDEILGRGTSPRLLERPPTGERKDPPQQQEKQKHHQETPTTKDPFLEEDLTFGSYQPTLVTTPEGRHSRRQSVRFSTEDNSASSPEKKPKPITPTTLTPTFSRPAADWLGLSQDDEEEPPPVPEPLKTPSSSSVGSKPSSSGNHIPQPSTETPNTSFKYSKPVGPSVEVSASQKHEDDWLSGALSRKKTQSSTQSEEKRTTQEDFLGFGDEVDLESFLSKRGSSPASRRKEASTPNKEPGDSPLPREPSHRQPSPTAHSTPVREDQFRPVPQQSQMQNTAPVVQPQVSLSANSLQKLLLQQQLESQLLGLGGAVDVAGLQRQKRDTEKQNGDLALQARIIKLEGQVRSLQQELDQNQILLESVQQRHKQDTELMENTHRARVKLLDDSAAQREARARQECEDLAERLATVTRIAEQERMELQAKHQRRLAQTQQDRDREVERLRDLQRKSILEMKKDHEDQVQRLKRLKDEEIDAVTSATSQTRSLTVVIEQMEHFSHRLGDLSSRVESTHENTAQGLEQGARQRDEQLRVMQDRLGQQQRAMAEERTRLKEVIAKMDTQLAEQQRQLEKERWRVNAEQAKADSSQRGLDEERRSLTQHISMEREELERAKSALLEEQQQVMQRCAEERRKLAAEWTQFHTQEKQRQDRAEREASRALERDAHREGSIISMAQEQVDLKLRAGELKQHEAAVAREREALERQREELDREKERLSGTGLQLKTRAQEVEAFSKLASEKYNEGEKALQESRQVETEHQTRLRSIHSQMERLRQQEQHLHQERMKMTEQRREMEALKHSLPITPFPQSMAPIFTDFRPVLAVPQMASTKAVRQPPPLVSSPDSTELQARLALLRHTAEKDRDFLQDEQFFLDTLKKAPYNSAFHTD</sequence>
<feature type="compositionally biased region" description="Basic and acidic residues" evidence="2">
    <location>
        <begin position="176"/>
        <end position="190"/>
    </location>
</feature>
<feature type="compositionally biased region" description="Polar residues" evidence="2">
    <location>
        <begin position="340"/>
        <end position="351"/>
    </location>
</feature>
<keyword evidence="5" id="KW-1185">Reference proteome</keyword>
<accession>A0A8C8IVT9</accession>
<feature type="region of interest" description="Disordered" evidence="2">
    <location>
        <begin position="905"/>
        <end position="927"/>
    </location>
</feature>
<reference evidence="4" key="2">
    <citation type="submission" date="2025-09" db="UniProtKB">
        <authorList>
            <consortium name="Ensembl"/>
        </authorList>
    </citation>
    <scope>IDENTIFICATION</scope>
</reference>
<feature type="compositionally biased region" description="Low complexity" evidence="2">
    <location>
        <begin position="396"/>
        <end position="409"/>
    </location>
</feature>
<feature type="compositionally biased region" description="Polar residues" evidence="2">
    <location>
        <begin position="538"/>
        <end position="551"/>
    </location>
</feature>
<feature type="coiled-coil region" evidence="1">
    <location>
        <begin position="606"/>
        <end position="633"/>
    </location>
</feature>
<dbReference type="PANTHER" id="PTHR33689:SF1">
    <property type="entry name" value="FAS-BINDING FACTOR 1"/>
    <property type="match status" value="1"/>
</dbReference>
<evidence type="ECO:0000313" key="4">
    <source>
        <dbReference type="Ensembl" id="ENSOTSP00005081998.2"/>
    </source>
</evidence>
<evidence type="ECO:0000256" key="1">
    <source>
        <dbReference type="SAM" id="Coils"/>
    </source>
</evidence>
<feature type="domain" description="Fas-binding factor 1 C-terminal" evidence="3">
    <location>
        <begin position="616"/>
        <end position="1140"/>
    </location>
</feature>
<dbReference type="GO" id="GO:0090162">
    <property type="term" value="P:establishment of epithelial cell polarity"/>
    <property type="evidence" value="ECO:0007669"/>
    <property type="project" value="InterPro"/>
</dbReference>
<feature type="coiled-coil region" evidence="1">
    <location>
        <begin position="1026"/>
        <end position="1063"/>
    </location>
</feature>
<feature type="region of interest" description="Disordered" evidence="2">
    <location>
        <begin position="33"/>
        <end position="155"/>
    </location>
</feature>
<gene>
    <name evidence="4" type="primary">FBF1</name>
</gene>
<feature type="compositionally biased region" description="Basic and acidic residues" evidence="2">
    <location>
        <begin position="280"/>
        <end position="292"/>
    </location>
</feature>
<feature type="compositionally biased region" description="Acidic residues" evidence="2">
    <location>
        <begin position="65"/>
        <end position="76"/>
    </location>
</feature>
<dbReference type="GeneTree" id="ENSGT00720000108861"/>
<dbReference type="GO" id="GO:0060271">
    <property type="term" value="P:cilium assembly"/>
    <property type="evidence" value="ECO:0007669"/>
    <property type="project" value="InterPro"/>
</dbReference>
<feature type="compositionally biased region" description="Polar residues" evidence="2">
    <location>
        <begin position="410"/>
        <end position="425"/>
    </location>
</feature>
<evidence type="ECO:0000259" key="3">
    <source>
        <dbReference type="Pfam" id="PF21007"/>
    </source>
</evidence>